<keyword evidence="3" id="KW-1185">Reference proteome</keyword>
<feature type="region of interest" description="Disordered" evidence="1">
    <location>
        <begin position="121"/>
        <end position="140"/>
    </location>
</feature>
<feature type="compositionally biased region" description="Polar residues" evidence="1">
    <location>
        <begin position="286"/>
        <end position="306"/>
    </location>
</feature>
<dbReference type="Proteomes" id="UP000792457">
    <property type="component" value="Unassembled WGS sequence"/>
</dbReference>
<name>A0A8K0P1W2_LADFU</name>
<evidence type="ECO:0000256" key="1">
    <source>
        <dbReference type="SAM" id="MobiDB-lite"/>
    </source>
</evidence>
<dbReference type="EMBL" id="KZ308357">
    <property type="protein sequence ID" value="KAG8228064.1"/>
    <property type="molecule type" value="Genomic_DNA"/>
</dbReference>
<proteinExistence type="predicted"/>
<feature type="region of interest" description="Disordered" evidence="1">
    <location>
        <begin position="191"/>
        <end position="373"/>
    </location>
</feature>
<protein>
    <submittedName>
        <fullName evidence="2">Uncharacterized protein</fullName>
    </submittedName>
</protein>
<sequence length="412" mass="44790">MCVFLYISNYPKFQDDETVINAQETISAAIRLATNLNDRGKLSDVFLRHLRNAVIRMTEPEPEYFEDSLEDNVPFSGLPGAAQSPERSFGEAWGWQNPTDVNRSEGISLSDSTKNFWEKGLRRLARSPPPPPRATRSKTPRYRAPQTYAEHYGTGAIPRRLFPDTNGRFPCECEPPTTPCLVTGPITWTPSPAGAASYSPTYSSDGSYRGSSLPTMRLTKSGMRSPDSSAGVGSSVGDNLSGRRTRRNTSGSIPWLPSPDSSLARGEPNVTSLSRASGDSGRRGISTRSQFLPEINSTNVSGSWGTPSRVLSPRSPVNPVEGSDVSEQSSGSIPSWRIRADRDALTGNYGTQSRAKAPRSRSLSPLGRRRRPVAQCSACAQSVDSSAATMNTFGGFPNAPEYLPLRYGKNWS</sequence>
<feature type="compositionally biased region" description="Low complexity" evidence="1">
    <location>
        <begin position="225"/>
        <end position="238"/>
    </location>
</feature>
<evidence type="ECO:0000313" key="3">
    <source>
        <dbReference type="Proteomes" id="UP000792457"/>
    </source>
</evidence>
<accession>A0A8K0P1W2</accession>
<feature type="region of interest" description="Disordered" evidence="1">
    <location>
        <begin position="79"/>
        <end position="107"/>
    </location>
</feature>
<evidence type="ECO:0000313" key="2">
    <source>
        <dbReference type="EMBL" id="KAG8228064.1"/>
    </source>
</evidence>
<gene>
    <name evidence="2" type="ORF">J437_LFUL007234</name>
</gene>
<feature type="compositionally biased region" description="Polar residues" evidence="1">
    <location>
        <begin position="96"/>
        <end position="107"/>
    </location>
</feature>
<comment type="caution">
    <text evidence="2">The sequence shown here is derived from an EMBL/GenBank/DDBJ whole genome shotgun (WGS) entry which is preliminary data.</text>
</comment>
<feature type="non-terminal residue" evidence="2">
    <location>
        <position position="1"/>
    </location>
</feature>
<organism evidence="2 3">
    <name type="scientific">Ladona fulva</name>
    <name type="common">Scarce chaser dragonfly</name>
    <name type="synonym">Libellula fulva</name>
    <dbReference type="NCBI Taxonomy" id="123851"/>
    <lineage>
        <taxon>Eukaryota</taxon>
        <taxon>Metazoa</taxon>
        <taxon>Ecdysozoa</taxon>
        <taxon>Arthropoda</taxon>
        <taxon>Hexapoda</taxon>
        <taxon>Insecta</taxon>
        <taxon>Pterygota</taxon>
        <taxon>Palaeoptera</taxon>
        <taxon>Odonata</taxon>
        <taxon>Epiprocta</taxon>
        <taxon>Anisoptera</taxon>
        <taxon>Libelluloidea</taxon>
        <taxon>Libellulidae</taxon>
        <taxon>Ladona</taxon>
    </lineage>
</organism>
<feature type="compositionally biased region" description="Polar residues" evidence="1">
    <location>
        <begin position="198"/>
        <end position="214"/>
    </location>
</feature>
<dbReference type="AlphaFoldDB" id="A0A8K0P1W2"/>
<reference evidence="2" key="2">
    <citation type="submission" date="2017-10" db="EMBL/GenBank/DDBJ databases">
        <title>Ladona fulva Genome sequencing and assembly.</title>
        <authorList>
            <person name="Murali S."/>
            <person name="Richards S."/>
            <person name="Bandaranaike D."/>
            <person name="Bellair M."/>
            <person name="Blankenburg K."/>
            <person name="Chao H."/>
            <person name="Dinh H."/>
            <person name="Doddapaneni H."/>
            <person name="Dugan-Rocha S."/>
            <person name="Elkadiri S."/>
            <person name="Gnanaolivu R."/>
            <person name="Hernandez B."/>
            <person name="Skinner E."/>
            <person name="Javaid M."/>
            <person name="Lee S."/>
            <person name="Li M."/>
            <person name="Ming W."/>
            <person name="Munidasa M."/>
            <person name="Muniz J."/>
            <person name="Nguyen L."/>
            <person name="Hughes D."/>
            <person name="Osuji N."/>
            <person name="Pu L.-L."/>
            <person name="Puazo M."/>
            <person name="Qu C."/>
            <person name="Quiroz J."/>
            <person name="Raj R."/>
            <person name="Weissenberger G."/>
            <person name="Xin Y."/>
            <person name="Zou X."/>
            <person name="Han Y."/>
            <person name="Worley K."/>
            <person name="Muzny D."/>
            <person name="Gibbs R."/>
        </authorList>
    </citation>
    <scope>NUCLEOTIDE SEQUENCE</scope>
    <source>
        <strain evidence="2">Sampled in the wild</strain>
    </source>
</reference>
<reference evidence="2" key="1">
    <citation type="submission" date="2013-04" db="EMBL/GenBank/DDBJ databases">
        <authorList>
            <person name="Qu J."/>
            <person name="Murali S.C."/>
            <person name="Bandaranaike D."/>
            <person name="Bellair M."/>
            <person name="Blankenburg K."/>
            <person name="Chao H."/>
            <person name="Dinh H."/>
            <person name="Doddapaneni H."/>
            <person name="Downs B."/>
            <person name="Dugan-Rocha S."/>
            <person name="Elkadiri S."/>
            <person name="Gnanaolivu R.D."/>
            <person name="Hernandez B."/>
            <person name="Javaid M."/>
            <person name="Jayaseelan J.C."/>
            <person name="Lee S."/>
            <person name="Li M."/>
            <person name="Ming W."/>
            <person name="Munidasa M."/>
            <person name="Muniz J."/>
            <person name="Nguyen L."/>
            <person name="Ongeri F."/>
            <person name="Osuji N."/>
            <person name="Pu L.-L."/>
            <person name="Puazo M."/>
            <person name="Qu C."/>
            <person name="Quiroz J."/>
            <person name="Raj R."/>
            <person name="Weissenberger G."/>
            <person name="Xin Y."/>
            <person name="Zou X."/>
            <person name="Han Y."/>
            <person name="Richards S."/>
            <person name="Worley K."/>
            <person name="Muzny D."/>
            <person name="Gibbs R."/>
        </authorList>
    </citation>
    <scope>NUCLEOTIDE SEQUENCE</scope>
    <source>
        <strain evidence="2">Sampled in the wild</strain>
    </source>
</reference>